<keyword evidence="1" id="KW-0812">Transmembrane</keyword>
<reference evidence="2" key="2">
    <citation type="submission" date="2014-07" db="EMBL/GenBank/DDBJ databases">
        <title>Initial genome analysis of the psychrotolerant acidophile Acidithiobacillus ferrivorans CF27: insights into iron and sulfur oxidation pathways and into biofilm formation.</title>
        <authorList>
            <person name="Talla E."/>
            <person name="Hedrich S."/>
            <person name="Mangenot S."/>
            <person name="Ji B."/>
            <person name="Johnson D.B."/>
            <person name="Barbe V."/>
            <person name="Bonnefoy V."/>
        </authorList>
    </citation>
    <scope>NUCLEOTIDE SEQUENCE [LARGE SCALE GENOMIC DNA]</scope>
    <source>
        <strain evidence="2">CF27</strain>
    </source>
</reference>
<dbReference type="EMBL" id="CP059488">
    <property type="protein sequence ID" value="QQD72185.1"/>
    <property type="molecule type" value="Genomic_DNA"/>
</dbReference>
<reference evidence="3 6" key="3">
    <citation type="submission" date="2016-07" db="EMBL/GenBank/DDBJ databases">
        <title>Draft genome of a psychrotolerant acidophile Acidithiobacillus ferrivorans strain YL15.</title>
        <authorList>
            <person name="Peng T."/>
            <person name="Ma L."/>
            <person name="Nan M."/>
            <person name="An N."/>
            <person name="Wang M."/>
            <person name="Qiu G."/>
            <person name="Zeng W."/>
        </authorList>
    </citation>
    <scope>NUCLEOTIDE SEQUENCE [LARGE SCALE GENOMIC DNA]</scope>
    <source>
        <strain evidence="3 6">YL15</strain>
    </source>
</reference>
<organism evidence="2">
    <name type="scientific">Acidithiobacillus ferrivorans</name>
    <dbReference type="NCBI Taxonomy" id="160808"/>
    <lineage>
        <taxon>Bacteria</taxon>
        <taxon>Pseudomonadati</taxon>
        <taxon>Pseudomonadota</taxon>
        <taxon>Acidithiobacillia</taxon>
        <taxon>Acidithiobacillales</taxon>
        <taxon>Acidithiobacillaceae</taxon>
        <taxon>Acidithiobacillus</taxon>
    </lineage>
</organism>
<dbReference type="Proteomes" id="UP000193925">
    <property type="component" value="Chromosome AFERRI"/>
</dbReference>
<dbReference type="EMBL" id="CCCS020000023">
    <property type="protein sequence ID" value="CDQ09480.1"/>
    <property type="molecule type" value="Genomic_DNA"/>
</dbReference>
<keyword evidence="1" id="KW-1133">Transmembrane helix</keyword>
<dbReference type="EMBL" id="MASQ01000093">
    <property type="protein sequence ID" value="OCB02559.1"/>
    <property type="molecule type" value="Genomic_DNA"/>
</dbReference>
<keyword evidence="7" id="KW-1185">Reference proteome</keyword>
<reference evidence="4 8" key="5">
    <citation type="submission" date="2020-07" db="EMBL/GenBank/DDBJ databases">
        <title>Complete genome sequence analysis of Acidithiobacillus ferrivorans XJFY6S-08 reveals extreme environmental adaptation to alpine acid mine drainage.</title>
        <authorList>
            <person name="Yan L."/>
            <person name="Ni Y."/>
        </authorList>
    </citation>
    <scope>NUCLEOTIDE SEQUENCE [LARGE SCALE GENOMIC DNA]</scope>
    <source>
        <strain evidence="4 8">XJFY6S-08</strain>
    </source>
</reference>
<evidence type="ECO:0000256" key="1">
    <source>
        <dbReference type="SAM" id="Phobius"/>
    </source>
</evidence>
<reference evidence="5 7" key="4">
    <citation type="submission" date="2017-03" db="EMBL/GenBank/DDBJ databases">
        <authorList>
            <person name="Regsiter A."/>
            <person name="William W."/>
        </authorList>
    </citation>
    <scope>NUCLEOTIDE SEQUENCE [LARGE SCALE GENOMIC DNA]</scope>
    <source>
        <strain evidence="5">PRJEB5721</strain>
    </source>
</reference>
<evidence type="ECO:0000313" key="6">
    <source>
        <dbReference type="Proteomes" id="UP000093129"/>
    </source>
</evidence>
<dbReference type="RefSeq" id="WP_035191828.1">
    <property type="nucleotide sequence ID" value="NZ_CCCS020000023.1"/>
</dbReference>
<protein>
    <submittedName>
        <fullName evidence="2">Uncharacterized protein</fullName>
    </submittedName>
</protein>
<dbReference type="EMBL" id="LT841305">
    <property type="protein sequence ID" value="SMH67271.1"/>
    <property type="molecule type" value="Genomic_DNA"/>
</dbReference>
<evidence type="ECO:0000313" key="8">
    <source>
        <dbReference type="Proteomes" id="UP000595420"/>
    </source>
</evidence>
<dbReference type="Proteomes" id="UP000595420">
    <property type="component" value="Chromosome"/>
</dbReference>
<evidence type="ECO:0000313" key="4">
    <source>
        <dbReference type="EMBL" id="QQD72185.1"/>
    </source>
</evidence>
<evidence type="ECO:0000313" key="3">
    <source>
        <dbReference type="EMBL" id="OCB02559.1"/>
    </source>
</evidence>
<feature type="transmembrane region" description="Helical" evidence="1">
    <location>
        <begin position="12"/>
        <end position="36"/>
    </location>
</feature>
<proteinExistence type="predicted"/>
<reference evidence="2" key="1">
    <citation type="submission" date="2014-03" db="EMBL/GenBank/DDBJ databases">
        <authorList>
            <person name="Genoscope - CEA"/>
        </authorList>
    </citation>
    <scope>NUCLEOTIDE SEQUENCE [LARGE SCALE GENOMIC DNA]</scope>
    <source>
        <strain evidence="2">CF27</strain>
    </source>
</reference>
<evidence type="ECO:0000313" key="7">
    <source>
        <dbReference type="Proteomes" id="UP000193925"/>
    </source>
</evidence>
<name>A0A060UM24_9PROT</name>
<sequence>MAERPSASARLRFAWTIGIIIITYGVLAIALSVHVIGQQSSARTDLYVTLQALDQLHREALSQAPTDQERQAIEAAWHNERAFAAASPLQAWHVVQTLVSRLNREYPGNACGRNGPSFVTADTLPAQHACMVAMRVKGDVVQATGYDTQGIAMDNFYEYLYAPVGRSG</sequence>
<evidence type="ECO:0000313" key="2">
    <source>
        <dbReference type="EMBL" id="CDQ09480.1"/>
    </source>
</evidence>
<accession>A0A060UM24</accession>
<keyword evidence="1" id="KW-0472">Membrane</keyword>
<dbReference type="AlphaFoldDB" id="A0A060UM24"/>
<dbReference type="Proteomes" id="UP000093129">
    <property type="component" value="Unassembled WGS sequence"/>
</dbReference>
<gene>
    <name evidence="2" type="ORF">AFERRI_30126</name>
    <name evidence="5" type="ORF">AFERRI_50472</name>
    <name evidence="3" type="ORF">BBC27_12560</name>
    <name evidence="4" type="ORF">H2515_12310</name>
</gene>
<evidence type="ECO:0000313" key="5">
    <source>
        <dbReference type="EMBL" id="SMH67271.1"/>
    </source>
</evidence>